<dbReference type="Pfam" id="PF10507">
    <property type="entry name" value="TMEM65"/>
    <property type="match status" value="1"/>
</dbReference>
<keyword evidence="4 5" id="KW-0472">Membrane</keyword>
<evidence type="ECO:0000313" key="7">
    <source>
        <dbReference type="Proteomes" id="UP001177023"/>
    </source>
</evidence>
<accession>A0AA36D6S6</accession>
<feature type="transmembrane region" description="Helical" evidence="5">
    <location>
        <begin position="158"/>
        <end position="179"/>
    </location>
</feature>
<dbReference type="Proteomes" id="UP001177023">
    <property type="component" value="Unassembled WGS sequence"/>
</dbReference>
<keyword evidence="2 5" id="KW-0812">Transmembrane</keyword>
<evidence type="ECO:0008006" key="8">
    <source>
        <dbReference type="Google" id="ProtNLM"/>
    </source>
</evidence>
<reference evidence="6" key="1">
    <citation type="submission" date="2023-06" db="EMBL/GenBank/DDBJ databases">
        <authorList>
            <person name="Delattre M."/>
        </authorList>
    </citation>
    <scope>NUCLEOTIDE SEQUENCE</scope>
    <source>
        <strain evidence="6">AF72</strain>
    </source>
</reference>
<dbReference type="PANTHER" id="PTHR21706:SF15">
    <property type="entry name" value="TRANSMEMBRANE PROTEIN 65"/>
    <property type="match status" value="1"/>
</dbReference>
<feature type="non-terminal residue" evidence="6">
    <location>
        <position position="330"/>
    </location>
</feature>
<evidence type="ECO:0000256" key="1">
    <source>
        <dbReference type="ARBA" id="ARBA00004141"/>
    </source>
</evidence>
<dbReference type="PANTHER" id="PTHR21706">
    <property type="entry name" value="TRANSMEMBRANE PROTEIN 65"/>
    <property type="match status" value="1"/>
</dbReference>
<comment type="subcellular location">
    <subcellularLocation>
        <location evidence="1">Membrane</location>
        <topology evidence="1">Multi-pass membrane protein</topology>
    </subcellularLocation>
</comment>
<organism evidence="6 7">
    <name type="scientific">Mesorhabditis spiculigera</name>
    <dbReference type="NCBI Taxonomy" id="96644"/>
    <lineage>
        <taxon>Eukaryota</taxon>
        <taxon>Metazoa</taxon>
        <taxon>Ecdysozoa</taxon>
        <taxon>Nematoda</taxon>
        <taxon>Chromadorea</taxon>
        <taxon>Rhabditida</taxon>
        <taxon>Rhabditina</taxon>
        <taxon>Rhabditomorpha</taxon>
        <taxon>Rhabditoidea</taxon>
        <taxon>Rhabditidae</taxon>
        <taxon>Mesorhabditinae</taxon>
        <taxon>Mesorhabditis</taxon>
    </lineage>
</organism>
<name>A0AA36D6S6_9BILA</name>
<dbReference type="AlphaFoldDB" id="A0AA36D6S6"/>
<feature type="transmembrane region" description="Helical" evidence="5">
    <location>
        <begin position="185"/>
        <end position="208"/>
    </location>
</feature>
<dbReference type="EMBL" id="CATQJA010002663">
    <property type="protein sequence ID" value="CAJ0581786.1"/>
    <property type="molecule type" value="Genomic_DNA"/>
</dbReference>
<protein>
    <recommendedName>
        <fullName evidence="8">Transmembrane protein 65</fullName>
    </recommendedName>
</protein>
<gene>
    <name evidence="6" type="ORF">MSPICULIGERA_LOCUS19940</name>
</gene>
<dbReference type="InterPro" id="IPR019537">
    <property type="entry name" value="TMEM65"/>
</dbReference>
<sequence length="330" mass="36541">MTFSRYFWRLGDRIGNIKTATKLSADAIKLATTFARLDEFHALQKTNDAIKAVQAFTAAVPADPAGEKEPKVTPVLDEHQWETAKVKIAEKRKLFVQSVFPQGIRDAKDAKDLAQRLLPGERKLIYDVLRKITIDQYLDEKRDGNAEVHADDIVKIWYIYYIPVTIFGFLDNAILITVGEEIDEHFGVVLGISILAAAGVSNILVNLLGIGLPRIIERWAEAFGLVRPVLSAEQWNNRHVRVVVTLARICGVLTGCTLGLLPLFFLNTAHRQPVVEGSQYADSEADEDEFIVVGDSAPEQADPNDEDAVKIDVPAAQTRPTVPMECSPSP</sequence>
<evidence type="ECO:0000256" key="2">
    <source>
        <dbReference type="ARBA" id="ARBA00022692"/>
    </source>
</evidence>
<keyword evidence="3 5" id="KW-1133">Transmembrane helix</keyword>
<proteinExistence type="predicted"/>
<evidence type="ECO:0000256" key="5">
    <source>
        <dbReference type="SAM" id="Phobius"/>
    </source>
</evidence>
<dbReference type="GO" id="GO:0016020">
    <property type="term" value="C:membrane"/>
    <property type="evidence" value="ECO:0007669"/>
    <property type="project" value="UniProtKB-SubCell"/>
</dbReference>
<keyword evidence="7" id="KW-1185">Reference proteome</keyword>
<dbReference type="GO" id="GO:0005739">
    <property type="term" value="C:mitochondrion"/>
    <property type="evidence" value="ECO:0007669"/>
    <property type="project" value="TreeGrafter"/>
</dbReference>
<evidence type="ECO:0000256" key="3">
    <source>
        <dbReference type="ARBA" id="ARBA00022989"/>
    </source>
</evidence>
<evidence type="ECO:0000313" key="6">
    <source>
        <dbReference type="EMBL" id="CAJ0581786.1"/>
    </source>
</evidence>
<evidence type="ECO:0000256" key="4">
    <source>
        <dbReference type="ARBA" id="ARBA00023136"/>
    </source>
</evidence>
<comment type="caution">
    <text evidence="6">The sequence shown here is derived from an EMBL/GenBank/DDBJ whole genome shotgun (WGS) entry which is preliminary data.</text>
</comment>
<feature type="transmembrane region" description="Helical" evidence="5">
    <location>
        <begin position="246"/>
        <end position="266"/>
    </location>
</feature>